<keyword evidence="2" id="KW-1185">Reference proteome</keyword>
<organism evidence="3">
    <name type="scientific">Gongylonema pulchrum</name>
    <dbReference type="NCBI Taxonomy" id="637853"/>
    <lineage>
        <taxon>Eukaryota</taxon>
        <taxon>Metazoa</taxon>
        <taxon>Ecdysozoa</taxon>
        <taxon>Nematoda</taxon>
        <taxon>Chromadorea</taxon>
        <taxon>Rhabditida</taxon>
        <taxon>Spirurina</taxon>
        <taxon>Spiruromorpha</taxon>
        <taxon>Spiruroidea</taxon>
        <taxon>Gongylonematidae</taxon>
        <taxon>Gongylonema</taxon>
    </lineage>
</organism>
<accession>A0A183DJK0</accession>
<dbReference type="WBParaSite" id="GPUH_0000890101-mRNA-1">
    <property type="protein sequence ID" value="GPUH_0000890101-mRNA-1"/>
    <property type="gene ID" value="GPUH_0000890101"/>
</dbReference>
<dbReference type="Proteomes" id="UP000271098">
    <property type="component" value="Unassembled WGS sequence"/>
</dbReference>
<proteinExistence type="predicted"/>
<dbReference type="EMBL" id="UYRT01027197">
    <property type="protein sequence ID" value="VDK66048.1"/>
    <property type="molecule type" value="Genomic_DNA"/>
</dbReference>
<evidence type="ECO:0000313" key="1">
    <source>
        <dbReference type="EMBL" id="VDK66048.1"/>
    </source>
</evidence>
<evidence type="ECO:0000313" key="3">
    <source>
        <dbReference type="WBParaSite" id="GPUH_0000890101-mRNA-1"/>
    </source>
</evidence>
<reference evidence="3" key="1">
    <citation type="submission" date="2016-06" db="UniProtKB">
        <authorList>
            <consortium name="WormBaseParasite"/>
        </authorList>
    </citation>
    <scope>IDENTIFICATION</scope>
</reference>
<gene>
    <name evidence="1" type="ORF">GPUH_LOCUS8888</name>
</gene>
<dbReference type="AlphaFoldDB" id="A0A183DJK0"/>
<protein>
    <submittedName>
        <fullName evidence="1 3">Uncharacterized protein</fullName>
    </submittedName>
</protein>
<reference evidence="1 2" key="2">
    <citation type="submission" date="2018-11" db="EMBL/GenBank/DDBJ databases">
        <authorList>
            <consortium name="Pathogen Informatics"/>
        </authorList>
    </citation>
    <scope>NUCLEOTIDE SEQUENCE [LARGE SCALE GENOMIC DNA]</scope>
</reference>
<sequence>MNNQVHHGQIGPQVIRMHLVRQVPRPFVNNQPSPLDQVDARLQPIYTDLQQKHVNLNQNTIRITIQ</sequence>
<name>A0A183DJK0_9BILA</name>
<evidence type="ECO:0000313" key="2">
    <source>
        <dbReference type="Proteomes" id="UP000271098"/>
    </source>
</evidence>